<dbReference type="Proteomes" id="UP000769157">
    <property type="component" value="Unassembled WGS sequence"/>
</dbReference>
<evidence type="ECO:0000256" key="12">
    <source>
        <dbReference type="RuleBase" id="RU364031"/>
    </source>
</evidence>
<dbReference type="Gene3D" id="1.20.1300.10">
    <property type="entry name" value="Fumarate reductase/succinate dehydrogenase, transmembrane subunit"/>
    <property type="match status" value="1"/>
</dbReference>
<dbReference type="AlphaFoldDB" id="A0A9P8P5G0"/>
<keyword evidence="11" id="KW-0408">Iron</keyword>
<evidence type="ECO:0000313" key="13">
    <source>
        <dbReference type="EMBL" id="KAH3665580.1"/>
    </source>
</evidence>
<dbReference type="GO" id="GO:0005743">
    <property type="term" value="C:mitochondrial inner membrane"/>
    <property type="evidence" value="ECO:0007669"/>
    <property type="project" value="UniProtKB-SubCell"/>
</dbReference>
<name>A0A9P8P5G0_9ASCO</name>
<gene>
    <name evidence="13" type="ORF">OGAPHI_003767</name>
</gene>
<keyword evidence="4" id="KW-0812">Transmembrane</keyword>
<dbReference type="GO" id="GO:0020037">
    <property type="term" value="F:heme binding"/>
    <property type="evidence" value="ECO:0007669"/>
    <property type="project" value="TreeGrafter"/>
</dbReference>
<evidence type="ECO:0000256" key="8">
    <source>
        <dbReference type="ARBA" id="ARBA00023128"/>
    </source>
</evidence>
<dbReference type="OrthoDB" id="18577at2759"/>
<dbReference type="PANTHER" id="PTHR13337:SF2">
    <property type="entry name" value="SUCCINATE DEHYDROGENASE [UBIQUINONE] CYTOCHROME B SMALL SUBUNIT, MITOCHONDRIAL"/>
    <property type="match status" value="1"/>
</dbReference>
<keyword evidence="11" id="KW-0479">Metal-binding</keyword>
<comment type="caution">
    <text evidence="13">The sequence shown here is derived from an EMBL/GenBank/DDBJ whole genome shotgun (WGS) entry which is preliminary data.</text>
</comment>
<evidence type="ECO:0000256" key="10">
    <source>
        <dbReference type="PIRSR" id="PIRSR607992-1"/>
    </source>
</evidence>
<dbReference type="PANTHER" id="PTHR13337">
    <property type="entry name" value="SUCCINATE DEHYDROGENASE"/>
    <property type="match status" value="1"/>
</dbReference>
<dbReference type="InterPro" id="IPR007992">
    <property type="entry name" value="CybS"/>
</dbReference>
<dbReference type="RefSeq" id="XP_046060784.1">
    <property type="nucleotide sequence ID" value="XM_046204773.1"/>
</dbReference>
<sequence>MVLRFSTQFTRPISFKLPKIPRLSVQDFKLKEQPPGYIVGTVNDAYVPPAPNEYHGSYHWTYEKIVTLGMAPLVMAPFVAGVQHPLADAVMGTLMLWHCKAGFESCIIDYIPLRVYGIWHKTAMALLGAGTWLSLYGLYVIETEQNGLCNIIQSLWLA</sequence>
<accession>A0A9P8P5G0</accession>
<keyword evidence="3" id="KW-0813">Transport</keyword>
<reference evidence="13" key="1">
    <citation type="journal article" date="2021" name="Open Biol.">
        <title>Shared evolutionary footprints suggest mitochondrial oxidative damage underlies multiple complex I losses in fungi.</title>
        <authorList>
            <person name="Schikora-Tamarit M.A."/>
            <person name="Marcet-Houben M."/>
            <person name="Nosek J."/>
            <person name="Gabaldon T."/>
        </authorList>
    </citation>
    <scope>NUCLEOTIDE SEQUENCE</scope>
    <source>
        <strain evidence="13">CBS6075</strain>
    </source>
</reference>
<keyword evidence="9 12" id="KW-0472">Membrane</keyword>
<evidence type="ECO:0000256" key="5">
    <source>
        <dbReference type="ARBA" id="ARBA00022792"/>
    </source>
</evidence>
<comment type="subcellular location">
    <subcellularLocation>
        <location evidence="1 12">Mitochondrion inner membrane</location>
        <topology evidence="1 12">Multi-pass membrane protein</topology>
    </subcellularLocation>
</comment>
<evidence type="ECO:0000256" key="3">
    <source>
        <dbReference type="ARBA" id="ARBA00022448"/>
    </source>
</evidence>
<keyword evidence="5 12" id="KW-0999">Mitochondrion inner membrane</keyword>
<evidence type="ECO:0000256" key="4">
    <source>
        <dbReference type="ARBA" id="ARBA00022692"/>
    </source>
</evidence>
<dbReference type="InterPro" id="IPR034804">
    <property type="entry name" value="SQR/QFR_C/D"/>
</dbReference>
<keyword evidence="7" id="KW-1133">Transmembrane helix</keyword>
<evidence type="ECO:0000256" key="9">
    <source>
        <dbReference type="ARBA" id="ARBA00023136"/>
    </source>
</evidence>
<comment type="similarity">
    <text evidence="2 12">Belongs to the CybS family.</text>
</comment>
<organism evidence="13 14">
    <name type="scientific">Ogataea philodendri</name>
    <dbReference type="NCBI Taxonomy" id="1378263"/>
    <lineage>
        <taxon>Eukaryota</taxon>
        <taxon>Fungi</taxon>
        <taxon>Dikarya</taxon>
        <taxon>Ascomycota</taxon>
        <taxon>Saccharomycotina</taxon>
        <taxon>Pichiomycetes</taxon>
        <taxon>Pichiales</taxon>
        <taxon>Pichiaceae</taxon>
        <taxon>Ogataea</taxon>
    </lineage>
</organism>
<reference evidence="13" key="2">
    <citation type="submission" date="2021-01" db="EMBL/GenBank/DDBJ databases">
        <authorList>
            <person name="Schikora-Tamarit M.A."/>
        </authorList>
    </citation>
    <scope>NUCLEOTIDE SEQUENCE</scope>
    <source>
        <strain evidence="13">CBS6075</strain>
    </source>
</reference>
<protein>
    <recommendedName>
        <fullName evidence="12">Succinate dehydrogenase [ubiquinone] cytochrome b small subunit</fullName>
    </recommendedName>
</protein>
<evidence type="ECO:0000256" key="1">
    <source>
        <dbReference type="ARBA" id="ARBA00004448"/>
    </source>
</evidence>
<dbReference type="Pfam" id="PF05328">
    <property type="entry name" value="CybS"/>
    <property type="match status" value="1"/>
</dbReference>
<dbReference type="EMBL" id="JAEUBE010000295">
    <property type="protein sequence ID" value="KAH3665580.1"/>
    <property type="molecule type" value="Genomic_DNA"/>
</dbReference>
<keyword evidence="8 12" id="KW-0496">Mitochondrion</keyword>
<evidence type="ECO:0000313" key="14">
    <source>
        <dbReference type="Proteomes" id="UP000769157"/>
    </source>
</evidence>
<dbReference type="GO" id="GO:0006099">
    <property type="term" value="P:tricarboxylic acid cycle"/>
    <property type="evidence" value="ECO:0007669"/>
    <property type="project" value="TreeGrafter"/>
</dbReference>
<dbReference type="GeneID" id="70235732"/>
<dbReference type="GO" id="GO:0006121">
    <property type="term" value="P:mitochondrial electron transport, succinate to ubiquinone"/>
    <property type="evidence" value="ECO:0007669"/>
    <property type="project" value="TreeGrafter"/>
</dbReference>
<evidence type="ECO:0000256" key="2">
    <source>
        <dbReference type="ARBA" id="ARBA00007294"/>
    </source>
</evidence>
<evidence type="ECO:0000256" key="6">
    <source>
        <dbReference type="ARBA" id="ARBA00022946"/>
    </source>
</evidence>
<dbReference type="GO" id="GO:0048039">
    <property type="term" value="F:ubiquinone binding"/>
    <property type="evidence" value="ECO:0007669"/>
    <property type="project" value="TreeGrafter"/>
</dbReference>
<proteinExistence type="inferred from homology"/>
<dbReference type="GO" id="GO:0046872">
    <property type="term" value="F:metal ion binding"/>
    <property type="evidence" value="ECO:0007669"/>
    <property type="project" value="UniProtKB-KW"/>
</dbReference>
<keyword evidence="6 12" id="KW-0809">Transit peptide</keyword>
<dbReference type="CDD" id="cd03496">
    <property type="entry name" value="SQR_TypeC_CybS"/>
    <property type="match status" value="1"/>
</dbReference>
<evidence type="ECO:0000256" key="7">
    <source>
        <dbReference type="ARBA" id="ARBA00022989"/>
    </source>
</evidence>
<feature type="binding site" evidence="10">
    <location>
        <position position="110"/>
    </location>
    <ligand>
        <name>a ubiquinone</name>
        <dbReference type="ChEBI" id="CHEBI:16389"/>
        <note>ligand shared with IP/SDHB</note>
    </ligand>
</feature>
<keyword evidence="14" id="KW-1185">Reference proteome</keyword>
<evidence type="ECO:0000256" key="11">
    <source>
        <dbReference type="PIRSR" id="PIRSR607992-2"/>
    </source>
</evidence>
<dbReference type="FunFam" id="1.20.1300.10:FF:000007">
    <property type="entry name" value="Succinate dehydrogenase [ubiquinone] cytochrome b small subunit"/>
    <property type="match status" value="1"/>
</dbReference>
<feature type="binding site" description="axial binding residue" evidence="11">
    <location>
        <position position="98"/>
    </location>
    <ligand>
        <name>heme b</name>
        <dbReference type="ChEBI" id="CHEBI:60344"/>
        <note>ligand shared with SDHC</note>
    </ligand>
    <ligandPart>
        <name>Fe</name>
        <dbReference type="ChEBI" id="CHEBI:18248"/>
    </ligandPart>
</feature>
<dbReference type="GO" id="GO:0098796">
    <property type="term" value="C:membrane protein complex"/>
    <property type="evidence" value="ECO:0007669"/>
    <property type="project" value="UniProtKB-ARBA"/>
</dbReference>